<name>A0A1V9FJ90_9BACT</name>
<evidence type="ECO:0000313" key="3">
    <source>
        <dbReference type="EMBL" id="OQP58419.1"/>
    </source>
</evidence>
<dbReference type="Pfam" id="PF13385">
    <property type="entry name" value="Laminin_G_3"/>
    <property type="match status" value="1"/>
</dbReference>
<evidence type="ECO:0000259" key="1">
    <source>
        <dbReference type="Pfam" id="PF10102"/>
    </source>
</evidence>
<dbReference type="STRING" id="550983.A4R26_02890"/>
<dbReference type="EMBL" id="LWBP01000188">
    <property type="protein sequence ID" value="OQP58419.1"/>
    <property type="molecule type" value="Genomic_DNA"/>
</dbReference>
<proteinExistence type="predicted"/>
<accession>A0A1V9FJ90</accession>
<keyword evidence="4" id="KW-1185">Reference proteome</keyword>
<dbReference type="SUPFAM" id="SSF49899">
    <property type="entry name" value="Concanavalin A-like lectins/glucanases"/>
    <property type="match status" value="1"/>
</dbReference>
<organism evidence="3 4">
    <name type="scientific">Niastella populi</name>
    <dbReference type="NCBI Taxonomy" id="550983"/>
    <lineage>
        <taxon>Bacteria</taxon>
        <taxon>Pseudomonadati</taxon>
        <taxon>Bacteroidota</taxon>
        <taxon>Chitinophagia</taxon>
        <taxon>Chitinophagales</taxon>
        <taxon>Chitinophagaceae</taxon>
        <taxon>Niastella</taxon>
    </lineage>
</organism>
<protein>
    <recommendedName>
        <fullName evidence="5">LamG-like jellyroll fold domain-containing protein</fullName>
    </recommendedName>
</protein>
<evidence type="ECO:0008006" key="5">
    <source>
        <dbReference type="Google" id="ProtNLM"/>
    </source>
</evidence>
<dbReference type="InterPro" id="IPR018765">
    <property type="entry name" value="DUF2341"/>
</dbReference>
<comment type="caution">
    <text evidence="3">The sequence shown here is derived from an EMBL/GenBank/DDBJ whole genome shotgun (WGS) entry which is preliminary data.</text>
</comment>
<dbReference type="InterPro" id="IPR013320">
    <property type="entry name" value="ConA-like_dom_sf"/>
</dbReference>
<dbReference type="Gene3D" id="2.60.120.200">
    <property type="match status" value="1"/>
</dbReference>
<evidence type="ECO:0000313" key="4">
    <source>
        <dbReference type="Proteomes" id="UP000192276"/>
    </source>
</evidence>
<dbReference type="InterPro" id="IPR026444">
    <property type="entry name" value="Secre_tail"/>
</dbReference>
<feature type="domain" description="DUF2341" evidence="1">
    <location>
        <begin position="58"/>
        <end position="134"/>
    </location>
</feature>
<dbReference type="Pfam" id="PF18962">
    <property type="entry name" value="Por_Secre_tail"/>
    <property type="match status" value="1"/>
</dbReference>
<dbReference type="GO" id="GO:0004553">
    <property type="term" value="F:hydrolase activity, hydrolyzing O-glycosyl compounds"/>
    <property type="evidence" value="ECO:0007669"/>
    <property type="project" value="UniProtKB-ARBA"/>
</dbReference>
<dbReference type="GO" id="GO:0005975">
    <property type="term" value="P:carbohydrate metabolic process"/>
    <property type="evidence" value="ECO:0007669"/>
    <property type="project" value="UniProtKB-ARBA"/>
</dbReference>
<feature type="domain" description="Secretion system C-terminal sorting" evidence="2">
    <location>
        <begin position="472"/>
        <end position="545"/>
    </location>
</feature>
<dbReference type="NCBIfam" id="TIGR04183">
    <property type="entry name" value="Por_Secre_tail"/>
    <property type="match status" value="1"/>
</dbReference>
<dbReference type="RefSeq" id="WP_165760316.1">
    <property type="nucleotide sequence ID" value="NZ_LWBP01000188.1"/>
</dbReference>
<sequence length="547" mass="59097">MLLSKHVDAQLSGYAYGKTITLQGTQISGTLTDFPVLISLTDNSLRTTANGGRVLNANGYDIVFTLPDCSTILPMQIERYTATTGQLVAWVKVPSLTGGSNQIIYMFYGKSGVVSNPSSTGVWDASYMGVYHFNSSVTDGTSNNRHLTDVSTANLAASKIGEGRRLANTPNITSGTAGVRYLQLPNNIFNSVTNFTFEGWVYLETVNTSWERIFDFGRNTNFNMFLCPSINGNGVKRFAITINGNGTEQQVSSGTTTGTGAWHHFAVTINAATNTGVLYYDGAANATNTGGITLDPSSLGGNDRNYFGISQYTADHGLYGNFDEFRISNTTRSAGWISTSYNNQNNPASFYTVGSEVVSGALCSVLPVHLTSFDAAPAPDGSVTIRWTSQQESAGDKYILERSANGTNWEAIKTISATGNGGEQKYVTRDASPLYPASYYRLQLAGAGNTVTWSQTVSVKTDEVPNNSFIVSPNPAREVINITLGENALPQNIRVELLSNMGVRVPVQPDYNGNTIAMKLPVLANGVYFLNVYMKGYKHSRKMLIVQ</sequence>
<evidence type="ECO:0000259" key="2">
    <source>
        <dbReference type="Pfam" id="PF18962"/>
    </source>
</evidence>
<dbReference type="Proteomes" id="UP000192276">
    <property type="component" value="Unassembled WGS sequence"/>
</dbReference>
<dbReference type="Pfam" id="PF10102">
    <property type="entry name" value="DUF2341"/>
    <property type="match status" value="1"/>
</dbReference>
<gene>
    <name evidence="3" type="ORF">A4R26_02890</name>
</gene>
<reference evidence="4" key="1">
    <citation type="submission" date="2016-04" db="EMBL/GenBank/DDBJ databases">
        <authorList>
            <person name="Chen L."/>
            <person name="Zhuang W."/>
            <person name="Wang G."/>
        </authorList>
    </citation>
    <scope>NUCLEOTIDE SEQUENCE [LARGE SCALE GENOMIC DNA]</scope>
    <source>
        <strain evidence="4">208</strain>
    </source>
</reference>
<dbReference type="AlphaFoldDB" id="A0A1V9FJ90"/>